<gene>
    <name evidence="1" type="ORF">XAP6984_1080021</name>
    <name evidence="2" type="ORF">XAP7430_1050022</name>
</gene>
<name>A0AB38DVF7_XANCH</name>
<dbReference type="Proteomes" id="UP000234166">
    <property type="component" value="Unassembled WGS sequence"/>
</dbReference>
<protein>
    <submittedName>
        <fullName evidence="2">Uncharacterized protein</fullName>
    </submittedName>
</protein>
<evidence type="ECO:0000313" key="4">
    <source>
        <dbReference type="Proteomes" id="UP000234181"/>
    </source>
</evidence>
<reference evidence="3 4" key="1">
    <citation type="submission" date="2017-10" db="EMBL/GenBank/DDBJ databases">
        <authorList>
            <person name="Regsiter A."/>
            <person name="William W."/>
        </authorList>
    </citation>
    <scope>NUCLEOTIDE SEQUENCE [LARGE SCALE GENOMIC DNA]</scope>
    <source>
        <strain evidence="1 4">CFBP6984</strain>
        <strain evidence="2 3">CFBP7430</strain>
    </source>
</reference>
<accession>A0AB38DVF7</accession>
<evidence type="ECO:0000313" key="1">
    <source>
        <dbReference type="EMBL" id="SON75841.1"/>
    </source>
</evidence>
<comment type="caution">
    <text evidence="2">The sequence shown here is derived from an EMBL/GenBank/DDBJ whole genome shotgun (WGS) entry which is preliminary data.</text>
</comment>
<keyword evidence="4" id="KW-1185">Reference proteome</keyword>
<sequence>MAKGLTKKPRSARFFRLWRWALSSRLSTVTPLLEIVGTRDFVGQVMPIDTQYVAWEGGWPG</sequence>
<proteinExistence type="predicted"/>
<dbReference type="AlphaFoldDB" id="A0AB38DVF7"/>
<dbReference type="EMBL" id="OCYS01000008">
    <property type="protein sequence ID" value="SON77290.1"/>
    <property type="molecule type" value="Genomic_DNA"/>
</dbReference>
<evidence type="ECO:0000313" key="2">
    <source>
        <dbReference type="EMBL" id="SON77290.1"/>
    </source>
</evidence>
<dbReference type="EMBL" id="OCYT01000011">
    <property type="protein sequence ID" value="SON75841.1"/>
    <property type="molecule type" value="Genomic_DNA"/>
</dbReference>
<organism evidence="2 3">
    <name type="scientific">Xanthomonas campestris pv. phaseoli</name>
    <dbReference type="NCBI Taxonomy" id="317013"/>
    <lineage>
        <taxon>Bacteria</taxon>
        <taxon>Pseudomonadati</taxon>
        <taxon>Pseudomonadota</taxon>
        <taxon>Gammaproteobacteria</taxon>
        <taxon>Lysobacterales</taxon>
        <taxon>Lysobacteraceae</taxon>
        <taxon>Xanthomonas</taxon>
    </lineage>
</organism>
<dbReference type="Proteomes" id="UP000234181">
    <property type="component" value="Unassembled WGS sequence"/>
</dbReference>
<evidence type="ECO:0000313" key="3">
    <source>
        <dbReference type="Proteomes" id="UP000234166"/>
    </source>
</evidence>